<accession>F4KLV0</accession>
<dbReference type="SUPFAM" id="SSF159234">
    <property type="entry name" value="FomD-like"/>
    <property type="match status" value="1"/>
</dbReference>
<feature type="region of interest" description="Disordered" evidence="1">
    <location>
        <begin position="25"/>
        <end position="45"/>
    </location>
</feature>
<dbReference type="AlphaFoldDB" id="F4KLV0"/>
<organism evidence="2 3">
    <name type="scientific">Porphyromonas asaccharolytica (strain ATCC 25260 / DSM 20707 / BCRC 10618 / CCUG 7834 / JCM 6326 / LMG 13178 / VPI 4198 / B440)</name>
    <name type="common">Bacteroides asaccharolyticus</name>
    <dbReference type="NCBI Taxonomy" id="879243"/>
    <lineage>
        <taxon>Bacteria</taxon>
        <taxon>Pseudomonadati</taxon>
        <taxon>Bacteroidota</taxon>
        <taxon>Bacteroidia</taxon>
        <taxon>Bacteroidales</taxon>
        <taxon>Porphyromonadaceae</taxon>
        <taxon>Porphyromonas</taxon>
    </lineage>
</organism>
<dbReference type="Proteomes" id="UP000006545">
    <property type="component" value="Chromosome"/>
</dbReference>
<protein>
    <submittedName>
        <fullName evidence="2">Uncharacterized protein</fullName>
    </submittedName>
</protein>
<evidence type="ECO:0000313" key="2">
    <source>
        <dbReference type="EMBL" id="AEE13185.1"/>
    </source>
</evidence>
<dbReference type="HOGENOM" id="CLU_2220738_0_0_10"/>
<evidence type="ECO:0000313" key="3">
    <source>
        <dbReference type="Proteomes" id="UP000006545"/>
    </source>
</evidence>
<name>F4KLV0_PORAD</name>
<gene>
    <name evidence="2" type="ordered locus">Poras_1245</name>
</gene>
<keyword evidence="3" id="KW-1185">Reference proteome</keyword>
<dbReference type="KEGG" id="pah:Poras_1245"/>
<dbReference type="EMBL" id="CP002689">
    <property type="protein sequence ID" value="AEE13185.1"/>
    <property type="molecule type" value="Genomic_DNA"/>
</dbReference>
<proteinExistence type="predicted"/>
<evidence type="ECO:0000256" key="1">
    <source>
        <dbReference type="SAM" id="MobiDB-lite"/>
    </source>
</evidence>
<reference evidence="3" key="1">
    <citation type="submission" date="2011-04" db="EMBL/GenBank/DDBJ databases">
        <title>The complete genome of Porphyromonas asaccharolytica DSM 20707.</title>
        <authorList>
            <person name="Lucas S."/>
            <person name="Han J."/>
            <person name="Lapidus A."/>
            <person name="Bruce D."/>
            <person name="Goodwin L."/>
            <person name="Pitluck S."/>
            <person name="Peters L."/>
            <person name="Kyrpides N."/>
            <person name="Mavromatis K."/>
            <person name="Ivanova N."/>
            <person name="Ovchinnikova G."/>
            <person name="Pagani I."/>
            <person name="Lu M."/>
            <person name="Detter J.C."/>
            <person name="Tapia R."/>
            <person name="Han C."/>
            <person name="Land M."/>
            <person name="Hauser L."/>
            <person name="Markowitz V."/>
            <person name="Cheng J.-F."/>
            <person name="Hugenholtz P."/>
            <person name="Woyke T."/>
            <person name="Wu D."/>
            <person name="Gronow S."/>
            <person name="Wellnitz S."/>
            <person name="Brambilla E."/>
            <person name="Klenk H.-P."/>
            <person name="Eisen J.A."/>
        </authorList>
    </citation>
    <scope>NUCLEOTIDE SEQUENCE [LARGE SCALE GENOMIC DNA]</scope>
    <source>
        <strain evidence="3">ATCC 25260 / DSM 20707 / VPI 4198</strain>
    </source>
</reference>
<sequence>MLGKTDFHVEISKYPRGGFLFPTWGRKNSSEESNETSEEVNHAHVENKKYPRGDLRFSTWIFEKGGNRTSSFVNICKATRGEDRENPWADTLHSNDLIYFSLVANV</sequence>
<dbReference type="InterPro" id="IPR035930">
    <property type="entry name" value="FomD-like_sf"/>
</dbReference>
<dbReference type="STRING" id="879243.Poras_1245"/>